<dbReference type="GO" id="GO:0006730">
    <property type="term" value="P:one-carbon metabolic process"/>
    <property type="evidence" value="ECO:0007669"/>
    <property type="project" value="UniProtKB-UniRule"/>
</dbReference>
<evidence type="ECO:0000256" key="2">
    <source>
        <dbReference type="ARBA" id="ARBA00005080"/>
    </source>
</evidence>
<dbReference type="UniPathway" id="UPA00848">
    <property type="reaction ID" value="UER00151"/>
</dbReference>
<dbReference type="GO" id="GO:0003934">
    <property type="term" value="F:GTP cyclohydrolase I activity"/>
    <property type="evidence" value="ECO:0007669"/>
    <property type="project" value="UniProtKB-UniRule"/>
</dbReference>
<evidence type="ECO:0000256" key="1">
    <source>
        <dbReference type="ARBA" id="ARBA00001052"/>
    </source>
</evidence>
<dbReference type="Gene3D" id="1.10.286.10">
    <property type="match status" value="1"/>
</dbReference>
<dbReference type="EC" id="3.5.4.16" evidence="6"/>
<dbReference type="InterPro" id="IPR018234">
    <property type="entry name" value="GTP_CycHdrlase_I_CS"/>
</dbReference>
<dbReference type="Gene3D" id="3.30.1130.10">
    <property type="match status" value="1"/>
</dbReference>
<dbReference type="EMBL" id="SYVO01000149">
    <property type="protein sequence ID" value="TKG00374.1"/>
    <property type="molecule type" value="Genomic_DNA"/>
</dbReference>
<reference evidence="8 9" key="1">
    <citation type="submission" date="2019-04" db="EMBL/GenBank/DDBJ databases">
        <title>A reverse ecology approach based on a biological definition of microbial populations.</title>
        <authorList>
            <person name="Arevalo P."/>
            <person name="Vaninsberghe D."/>
            <person name="Elsherbini J."/>
            <person name="Gore J."/>
            <person name="Polz M."/>
        </authorList>
    </citation>
    <scope>NUCLEOTIDE SEQUENCE [LARGE SCALE GENOMIC DNA]</scope>
    <source>
        <strain evidence="8 9">10N.222.48.A1</strain>
    </source>
</reference>
<keyword evidence="6" id="KW-0479">Metal-binding</keyword>
<dbReference type="HAMAP" id="MF_00223">
    <property type="entry name" value="FolE"/>
    <property type="match status" value="1"/>
</dbReference>
<dbReference type="FunFam" id="3.30.1130.10:FF:000001">
    <property type="entry name" value="GTP cyclohydrolase 1"/>
    <property type="match status" value="1"/>
</dbReference>
<evidence type="ECO:0000313" key="9">
    <source>
        <dbReference type="Proteomes" id="UP000305840"/>
    </source>
</evidence>
<evidence type="ECO:0000256" key="5">
    <source>
        <dbReference type="ARBA" id="ARBA00022801"/>
    </source>
</evidence>
<evidence type="ECO:0000256" key="4">
    <source>
        <dbReference type="ARBA" id="ARBA00022563"/>
    </source>
</evidence>
<organism evidence="8 9">
    <name type="scientific">Vibrio lentus</name>
    <dbReference type="NCBI Taxonomy" id="136468"/>
    <lineage>
        <taxon>Bacteria</taxon>
        <taxon>Pseudomonadati</taxon>
        <taxon>Pseudomonadota</taxon>
        <taxon>Gammaproteobacteria</taxon>
        <taxon>Vibrionales</taxon>
        <taxon>Vibrionaceae</taxon>
        <taxon>Vibrio</taxon>
    </lineage>
</organism>
<dbReference type="PANTHER" id="PTHR11109">
    <property type="entry name" value="GTP CYCLOHYDROLASE I"/>
    <property type="match status" value="1"/>
</dbReference>
<keyword evidence="6" id="KW-0547">Nucleotide-binding</keyword>
<accession>A0A4U1ZTP1</accession>
<dbReference type="RefSeq" id="WP_076668088.1">
    <property type="nucleotide sequence ID" value="NZ_JAJGZO010000001.1"/>
</dbReference>
<dbReference type="InterPro" id="IPR020602">
    <property type="entry name" value="GTP_CycHdrlase_I_dom"/>
</dbReference>
<dbReference type="NCBIfam" id="NF006824">
    <property type="entry name" value="PRK09347.1-1"/>
    <property type="match status" value="1"/>
</dbReference>
<dbReference type="PROSITE" id="PS00860">
    <property type="entry name" value="GTP_CYCLOHYDROL_1_2"/>
    <property type="match status" value="1"/>
</dbReference>
<evidence type="ECO:0000256" key="6">
    <source>
        <dbReference type="HAMAP-Rule" id="MF_00223"/>
    </source>
</evidence>
<sequence length="218" mass="24644">MKNLENVSTADIIRQALTDSGLENPILSNGLTDLDKIEELEVLFEKVIKILGLDLRDDSLCGSPKRIAKMFTLELFKGLNYDNFPKITLIDNKLSLNEMVKVDDIKVSSVCEHHFITIDGFAKVAYIPNKKIIGLSKINRIVDFFARRPQVQERLTKQIQHVIKVLLDTESVAISISAVHYCVKARGIMDQNSKTTTVAYSGEFLINSELRSEFRESI</sequence>
<dbReference type="InterPro" id="IPR001474">
    <property type="entry name" value="GTP_CycHdrlase_I"/>
</dbReference>
<dbReference type="GO" id="GO:0006729">
    <property type="term" value="P:tetrahydrobiopterin biosynthetic process"/>
    <property type="evidence" value="ECO:0007669"/>
    <property type="project" value="TreeGrafter"/>
</dbReference>
<comment type="catalytic activity">
    <reaction evidence="1 6">
        <text>GTP + H2O = 7,8-dihydroneopterin 3'-triphosphate + formate + H(+)</text>
        <dbReference type="Rhea" id="RHEA:17473"/>
        <dbReference type="ChEBI" id="CHEBI:15377"/>
        <dbReference type="ChEBI" id="CHEBI:15378"/>
        <dbReference type="ChEBI" id="CHEBI:15740"/>
        <dbReference type="ChEBI" id="CHEBI:37565"/>
        <dbReference type="ChEBI" id="CHEBI:58462"/>
        <dbReference type="EC" id="3.5.4.16"/>
    </reaction>
</comment>
<dbReference type="PANTHER" id="PTHR11109:SF7">
    <property type="entry name" value="GTP CYCLOHYDROLASE 1"/>
    <property type="match status" value="1"/>
</dbReference>
<feature type="binding site" evidence="6">
    <location>
        <position position="111"/>
    </location>
    <ligand>
        <name>Zn(2+)</name>
        <dbReference type="ChEBI" id="CHEBI:29105"/>
    </ligand>
</feature>
<comment type="pathway">
    <text evidence="2 6">Cofactor biosynthesis; 7,8-dihydroneopterin triphosphate biosynthesis; 7,8-dihydroneopterin triphosphate from GTP: step 1/1.</text>
</comment>
<keyword evidence="6" id="KW-0342">GTP-binding</keyword>
<comment type="similarity">
    <text evidence="3 6">Belongs to the GTP cyclohydrolase I family.</text>
</comment>
<dbReference type="Proteomes" id="UP000305840">
    <property type="component" value="Unassembled WGS sequence"/>
</dbReference>
<keyword evidence="5 6" id="KW-0378">Hydrolase</keyword>
<comment type="caution">
    <text evidence="8">The sequence shown here is derived from an EMBL/GenBank/DDBJ whole genome shotgun (WGS) entry which is preliminary data.</text>
</comment>
<comment type="subunit">
    <text evidence="6">Homopolymer.</text>
</comment>
<dbReference type="GO" id="GO:0005737">
    <property type="term" value="C:cytoplasm"/>
    <property type="evidence" value="ECO:0007669"/>
    <property type="project" value="TreeGrafter"/>
</dbReference>
<gene>
    <name evidence="6 8" type="primary">folE</name>
    <name evidence="8" type="ORF">FCV91_24830</name>
</gene>
<protein>
    <recommendedName>
        <fullName evidence="6">GTP cyclohydrolase 1</fullName>
        <ecNumber evidence="6">3.5.4.16</ecNumber>
    </recommendedName>
    <alternativeName>
        <fullName evidence="6">GTP cyclohydrolase I</fullName>
        <shortName evidence="6">GTP-CH-I</shortName>
    </alternativeName>
</protein>
<evidence type="ECO:0000259" key="7">
    <source>
        <dbReference type="Pfam" id="PF01227"/>
    </source>
</evidence>
<dbReference type="Pfam" id="PF01227">
    <property type="entry name" value="GTP_cyclohydroI"/>
    <property type="match status" value="1"/>
</dbReference>
<dbReference type="GO" id="GO:0008270">
    <property type="term" value="F:zinc ion binding"/>
    <property type="evidence" value="ECO:0007669"/>
    <property type="project" value="UniProtKB-UniRule"/>
</dbReference>
<dbReference type="AlphaFoldDB" id="A0A4U1ZTP1"/>
<keyword evidence="6" id="KW-0862">Zinc</keyword>
<dbReference type="SUPFAM" id="SSF55620">
    <property type="entry name" value="Tetrahydrobiopterin biosynthesis enzymes-like"/>
    <property type="match status" value="1"/>
</dbReference>
<feature type="domain" description="GTP cyclohydrolase I" evidence="7">
    <location>
        <begin position="44"/>
        <end position="217"/>
    </location>
</feature>
<dbReference type="GO" id="GO:0046654">
    <property type="term" value="P:tetrahydrofolate biosynthetic process"/>
    <property type="evidence" value="ECO:0007669"/>
    <property type="project" value="UniProtKB-UniRule"/>
</dbReference>
<proteinExistence type="inferred from homology"/>
<dbReference type="GO" id="GO:0005525">
    <property type="term" value="F:GTP binding"/>
    <property type="evidence" value="ECO:0007669"/>
    <property type="project" value="UniProtKB-KW"/>
</dbReference>
<evidence type="ECO:0000256" key="3">
    <source>
        <dbReference type="ARBA" id="ARBA00008085"/>
    </source>
</evidence>
<feature type="binding site" evidence="6">
    <location>
        <position position="182"/>
    </location>
    <ligand>
        <name>Zn(2+)</name>
        <dbReference type="ChEBI" id="CHEBI:29105"/>
    </ligand>
</feature>
<evidence type="ECO:0000313" key="8">
    <source>
        <dbReference type="EMBL" id="TKG00374.1"/>
    </source>
</evidence>
<dbReference type="InterPro" id="IPR043134">
    <property type="entry name" value="GTP-CH-I_N"/>
</dbReference>
<feature type="binding site" evidence="6">
    <location>
        <position position="114"/>
    </location>
    <ligand>
        <name>Zn(2+)</name>
        <dbReference type="ChEBI" id="CHEBI:29105"/>
    </ligand>
</feature>
<name>A0A4U1ZTP1_9VIBR</name>
<dbReference type="NCBIfam" id="NF006826">
    <property type="entry name" value="PRK09347.1-3"/>
    <property type="match status" value="1"/>
</dbReference>
<dbReference type="InterPro" id="IPR043133">
    <property type="entry name" value="GTP-CH-I_C/QueF"/>
</dbReference>
<keyword evidence="4 6" id="KW-0554">One-carbon metabolism</keyword>
<dbReference type="PROSITE" id="PS00859">
    <property type="entry name" value="GTP_CYCLOHYDROL_1_1"/>
    <property type="match status" value="1"/>
</dbReference>
<dbReference type="NCBIfam" id="TIGR00063">
    <property type="entry name" value="folE"/>
    <property type="match status" value="1"/>
</dbReference>